<sequence length="546" mass="63483">MSLTVRYHWTTPLRLALVKAVEKREKLWKKYPVVSHNSDLRAKLWAEVADELTEQYGILIDTEDMKKTWKNLKDNYWRIIKGFDTEPERARRWKFYDAMRFMERACIDEMDKPSRFVSTDPDNQPSTSKSRVILPVYLVNKEALKEKHPQRPPLYTCAQEFPLQLKGMSGNAGRKNRRSKNGPHTNKPTSFIQISIPELDALISKKQRPAFGSQIQCMPADYAEDDLAVALEPVWKQLEGGMSATLKEEQNKLDQKNFVRKVESEVEIAAKKYKLAIDVGQKFAGLIKLSQFPRELDDKALNTIINSAIKLRSFYHQHAFSYFVKENMPEGELHQLLGAFDNFVYNGQPRDPVISKVINACDAHIFSGFTALFTLIERYRGQIHLSLPDNHWKRMDKDSQVNIYKYPAKQKRKQPEPEDLGEAELHRIRSSRAVLAKKIKEYAVSVQSTQNLLRKTDYNKLQKRIDLINTLRNTRIILEKTKKEQQQLEMEYNELQKKNNANKQREKKAAQKSAQEEKTTQVLEDATEEAPTPDELFEDIVKEEPL</sequence>
<evidence type="ECO:0000259" key="2">
    <source>
        <dbReference type="PROSITE" id="PS51029"/>
    </source>
</evidence>
<evidence type="ECO:0000313" key="3">
    <source>
        <dbReference type="EMBL" id="CAJ0596155.1"/>
    </source>
</evidence>
<feature type="compositionally biased region" description="Acidic residues" evidence="1">
    <location>
        <begin position="525"/>
        <end position="538"/>
    </location>
</feature>
<evidence type="ECO:0000256" key="1">
    <source>
        <dbReference type="SAM" id="MobiDB-lite"/>
    </source>
</evidence>
<feature type="compositionally biased region" description="Basic and acidic residues" evidence="1">
    <location>
        <begin position="503"/>
        <end position="519"/>
    </location>
</feature>
<dbReference type="EMBL" id="CATQJL010000112">
    <property type="protein sequence ID" value="CAJ0596155.1"/>
    <property type="molecule type" value="Genomic_DNA"/>
</dbReference>
<dbReference type="InterPro" id="IPR006578">
    <property type="entry name" value="MADF-dom"/>
</dbReference>
<keyword evidence="4" id="KW-1185">Reference proteome</keyword>
<dbReference type="SMART" id="SM00595">
    <property type="entry name" value="MADF"/>
    <property type="match status" value="1"/>
</dbReference>
<name>A0AA36GPX4_CYLNA</name>
<protein>
    <recommendedName>
        <fullName evidence="2">MADF domain-containing protein</fullName>
    </recommendedName>
</protein>
<dbReference type="PROSITE" id="PS51029">
    <property type="entry name" value="MADF"/>
    <property type="match status" value="1"/>
</dbReference>
<gene>
    <name evidence="3" type="ORF">CYNAS_LOCUS8138</name>
</gene>
<proteinExistence type="predicted"/>
<feature type="region of interest" description="Disordered" evidence="1">
    <location>
        <begin position="493"/>
        <end position="546"/>
    </location>
</feature>
<dbReference type="Proteomes" id="UP001176961">
    <property type="component" value="Unassembled WGS sequence"/>
</dbReference>
<dbReference type="AlphaFoldDB" id="A0AA36GPX4"/>
<accession>A0AA36GPX4</accession>
<organism evidence="3 4">
    <name type="scientific">Cylicocyclus nassatus</name>
    <name type="common">Nematode worm</name>
    <dbReference type="NCBI Taxonomy" id="53992"/>
    <lineage>
        <taxon>Eukaryota</taxon>
        <taxon>Metazoa</taxon>
        <taxon>Ecdysozoa</taxon>
        <taxon>Nematoda</taxon>
        <taxon>Chromadorea</taxon>
        <taxon>Rhabditida</taxon>
        <taxon>Rhabditina</taxon>
        <taxon>Rhabditomorpha</taxon>
        <taxon>Strongyloidea</taxon>
        <taxon>Strongylidae</taxon>
        <taxon>Cylicocyclus</taxon>
    </lineage>
</organism>
<comment type="caution">
    <text evidence="3">The sequence shown here is derived from an EMBL/GenBank/DDBJ whole genome shotgun (WGS) entry which is preliminary data.</text>
</comment>
<dbReference type="Pfam" id="PF10545">
    <property type="entry name" value="MADF_DNA_bdg"/>
    <property type="match status" value="1"/>
</dbReference>
<feature type="domain" description="MADF" evidence="2">
    <location>
        <begin position="16"/>
        <end position="107"/>
    </location>
</feature>
<evidence type="ECO:0000313" key="4">
    <source>
        <dbReference type="Proteomes" id="UP001176961"/>
    </source>
</evidence>
<reference evidence="3" key="1">
    <citation type="submission" date="2023-07" db="EMBL/GenBank/DDBJ databases">
        <authorList>
            <consortium name="CYATHOMIX"/>
        </authorList>
    </citation>
    <scope>NUCLEOTIDE SEQUENCE</scope>
    <source>
        <strain evidence="3">N/A</strain>
    </source>
</reference>
<feature type="region of interest" description="Disordered" evidence="1">
    <location>
        <begin position="167"/>
        <end position="190"/>
    </location>
</feature>